<feature type="domain" description="Protein kinase" evidence="13">
    <location>
        <begin position="93"/>
        <end position="460"/>
    </location>
</feature>
<evidence type="ECO:0000256" key="8">
    <source>
        <dbReference type="ARBA" id="ARBA00022840"/>
    </source>
</evidence>
<dbReference type="PROSITE" id="PS50011">
    <property type="entry name" value="PROTEIN_KINASE_DOM"/>
    <property type="match status" value="1"/>
</dbReference>
<organism evidence="14 15">
    <name type="scientific">Trema orientale</name>
    <name type="common">Charcoal tree</name>
    <name type="synonym">Celtis orientalis</name>
    <dbReference type="NCBI Taxonomy" id="63057"/>
    <lineage>
        <taxon>Eukaryota</taxon>
        <taxon>Viridiplantae</taxon>
        <taxon>Streptophyta</taxon>
        <taxon>Embryophyta</taxon>
        <taxon>Tracheophyta</taxon>
        <taxon>Spermatophyta</taxon>
        <taxon>Magnoliopsida</taxon>
        <taxon>eudicotyledons</taxon>
        <taxon>Gunneridae</taxon>
        <taxon>Pentapetalae</taxon>
        <taxon>rosids</taxon>
        <taxon>fabids</taxon>
        <taxon>Rosales</taxon>
        <taxon>Cannabaceae</taxon>
        <taxon>Trema</taxon>
    </lineage>
</organism>
<dbReference type="Gene3D" id="3.30.200.20">
    <property type="entry name" value="Phosphorylase Kinase, domain 1"/>
    <property type="match status" value="1"/>
</dbReference>
<dbReference type="Pfam" id="PF00069">
    <property type="entry name" value="Pkinase"/>
    <property type="match status" value="2"/>
</dbReference>
<keyword evidence="8" id="KW-0067">ATP-binding</keyword>
<evidence type="ECO:0000256" key="4">
    <source>
        <dbReference type="ARBA" id="ARBA00022527"/>
    </source>
</evidence>
<evidence type="ECO:0000313" key="14">
    <source>
        <dbReference type="EMBL" id="PON62143.1"/>
    </source>
</evidence>
<keyword evidence="7 14" id="KW-0418">Kinase</keyword>
<evidence type="ECO:0000313" key="15">
    <source>
        <dbReference type="Proteomes" id="UP000237000"/>
    </source>
</evidence>
<dbReference type="GO" id="GO:0009734">
    <property type="term" value="P:auxin-activated signaling pathway"/>
    <property type="evidence" value="ECO:0007669"/>
    <property type="project" value="UniProtKB-KW"/>
</dbReference>
<accession>A0A2P5CM87</accession>
<keyword evidence="4" id="KW-0723">Serine/threonine-protein kinase</keyword>
<dbReference type="GO" id="GO:0004674">
    <property type="term" value="F:protein serine/threonine kinase activity"/>
    <property type="evidence" value="ECO:0007669"/>
    <property type="project" value="UniProtKB-KW"/>
</dbReference>
<name>A0A2P5CM87_TREOI</name>
<dbReference type="OrthoDB" id="432483at2759"/>
<evidence type="ECO:0000256" key="9">
    <source>
        <dbReference type="ARBA" id="ARBA00023294"/>
    </source>
</evidence>
<dbReference type="Proteomes" id="UP000237000">
    <property type="component" value="Unassembled WGS sequence"/>
</dbReference>
<dbReference type="PROSITE" id="PS00108">
    <property type="entry name" value="PROTEIN_KINASE_ST"/>
    <property type="match status" value="1"/>
</dbReference>
<dbReference type="GO" id="GO:0005524">
    <property type="term" value="F:ATP binding"/>
    <property type="evidence" value="ECO:0007669"/>
    <property type="project" value="UniProtKB-KW"/>
</dbReference>
<dbReference type="InterPro" id="IPR011009">
    <property type="entry name" value="Kinase-like_dom_sf"/>
</dbReference>
<comment type="similarity">
    <text evidence="1">Belongs to the protein kinase superfamily. AGC Ser/Thr protein kinase family.</text>
</comment>
<dbReference type="FunFam" id="1.10.510.10:FF:000277">
    <property type="entry name" value="protein kinase PINOID"/>
    <property type="match status" value="1"/>
</dbReference>
<reference evidence="15" key="1">
    <citation type="submission" date="2016-06" db="EMBL/GenBank/DDBJ databases">
        <title>Parallel loss of symbiosis genes in relatives of nitrogen-fixing non-legume Parasponia.</title>
        <authorList>
            <person name="Van Velzen R."/>
            <person name="Holmer R."/>
            <person name="Bu F."/>
            <person name="Rutten L."/>
            <person name="Van Zeijl A."/>
            <person name="Liu W."/>
            <person name="Santuari L."/>
            <person name="Cao Q."/>
            <person name="Sharma T."/>
            <person name="Shen D."/>
            <person name="Roswanjaya Y."/>
            <person name="Wardhani T."/>
            <person name="Kalhor M.S."/>
            <person name="Jansen J."/>
            <person name="Van den Hoogen J."/>
            <person name="Gungor B."/>
            <person name="Hartog M."/>
            <person name="Hontelez J."/>
            <person name="Verver J."/>
            <person name="Yang W.-C."/>
            <person name="Schijlen E."/>
            <person name="Repin R."/>
            <person name="Schilthuizen M."/>
            <person name="Schranz E."/>
            <person name="Heidstra R."/>
            <person name="Miyata K."/>
            <person name="Fedorova E."/>
            <person name="Kohlen W."/>
            <person name="Bisseling T."/>
            <person name="Smit S."/>
            <person name="Geurts R."/>
        </authorList>
    </citation>
    <scope>NUCLEOTIDE SEQUENCE [LARGE SCALE GENOMIC DNA]</scope>
    <source>
        <strain evidence="15">cv. RG33-2</strain>
    </source>
</reference>
<evidence type="ECO:0000259" key="13">
    <source>
        <dbReference type="PROSITE" id="PS50011"/>
    </source>
</evidence>
<dbReference type="SUPFAM" id="SSF56112">
    <property type="entry name" value="Protein kinase-like (PK-like)"/>
    <property type="match status" value="1"/>
</dbReference>
<feature type="region of interest" description="Disordered" evidence="12">
    <location>
        <begin position="44"/>
        <end position="70"/>
    </location>
</feature>
<dbReference type="AlphaFoldDB" id="A0A2P5CM87"/>
<evidence type="ECO:0000256" key="7">
    <source>
        <dbReference type="ARBA" id="ARBA00022777"/>
    </source>
</evidence>
<dbReference type="GO" id="GO:0048825">
    <property type="term" value="P:cotyledon development"/>
    <property type="evidence" value="ECO:0007669"/>
    <property type="project" value="UniProtKB-ARBA"/>
</dbReference>
<keyword evidence="5" id="KW-0808">Transferase</keyword>
<dbReference type="EMBL" id="JXTC01000350">
    <property type="protein sequence ID" value="PON62143.1"/>
    <property type="molecule type" value="Genomic_DNA"/>
</dbReference>
<evidence type="ECO:0000256" key="11">
    <source>
        <dbReference type="ARBA" id="ARBA00048679"/>
    </source>
</evidence>
<keyword evidence="3" id="KW-0217">Developmental protein</keyword>
<evidence type="ECO:0000256" key="1">
    <source>
        <dbReference type="ARBA" id="ARBA00009903"/>
    </source>
</evidence>
<evidence type="ECO:0000256" key="3">
    <source>
        <dbReference type="ARBA" id="ARBA00022473"/>
    </source>
</evidence>
<feature type="compositionally biased region" description="Low complexity" evidence="12">
    <location>
        <begin position="44"/>
        <end position="62"/>
    </location>
</feature>
<dbReference type="FunFam" id="3.30.200.20:FF:000351">
    <property type="entry name" value="protein kinase PINOID 2"/>
    <property type="match status" value="1"/>
</dbReference>
<evidence type="ECO:0000256" key="5">
    <source>
        <dbReference type="ARBA" id="ARBA00022679"/>
    </source>
</evidence>
<dbReference type="CDD" id="cd05574">
    <property type="entry name" value="STKc_phototropin_like"/>
    <property type="match status" value="1"/>
</dbReference>
<sequence length="520" mass="58698">MATTESDYDSSCSSITIPDSTRSWMSSSLSLSFGSRRLSSVSVSSSAAESSSTTTTNTTTSSHKPHKANQAAWEAMSRLRISSRGGRVGLDQFRLLRRLGSGDLGNVYLCQIRNGVVGLPQCFYAMKVVDKEALAIRKKLQRAEMEKEILGMLDHPFLPTLYAEFDASHYSCLVMEFCPGGDLYSARQRQPGKRFSISSAKFYAAETILALEYLHMMGIVYRDLKPENVLVREDGHIMLSDFDLSLKCDVVPKLLGRKSTTSDSETNDNKYEKSCSTTPSCALPMQPVLSCFSAAKRKKKTITVTTITERADHDHDHHRDLDHDHDNHDHQQVVHMDDPELVAEPINAKSKSFVGTHEYLAPEVISGQGHGSPVDWWTLGVFLYEMLYGRTPFKGENNEKTLVNILKQPLTFPRIGVSTAKEYEEMIKVQDLISKLLVKNPKKRIGSLKGSVEIKRHEFFKGVNWALIRSVRPPEVPKDLISKKNNAMRRAHNSNYLPKLMSKKEREEPYQIPHHHIDYF</sequence>
<protein>
    <recommendedName>
        <fullName evidence="2">non-specific serine/threonine protein kinase</fullName>
        <ecNumber evidence="2">2.7.11.1</ecNumber>
    </recommendedName>
</protein>
<dbReference type="SMART" id="SM00220">
    <property type="entry name" value="S_TKc"/>
    <property type="match status" value="1"/>
</dbReference>
<keyword evidence="15" id="KW-1185">Reference proteome</keyword>
<comment type="caution">
    <text evidence="14">The sequence shown here is derived from an EMBL/GenBank/DDBJ whole genome shotgun (WGS) entry which is preliminary data.</text>
</comment>
<dbReference type="Gene3D" id="1.10.510.10">
    <property type="entry name" value="Transferase(Phosphotransferase) domain 1"/>
    <property type="match status" value="2"/>
</dbReference>
<dbReference type="STRING" id="63057.A0A2P5CM87"/>
<dbReference type="FunFam" id="1.10.510.10:FF:000020">
    <property type="entry name" value="serine/threonine-protein kinase D6PK-like"/>
    <property type="match status" value="1"/>
</dbReference>
<evidence type="ECO:0000256" key="2">
    <source>
        <dbReference type="ARBA" id="ARBA00012513"/>
    </source>
</evidence>
<comment type="catalytic activity">
    <reaction evidence="11">
        <text>L-seryl-[protein] + ATP = O-phospho-L-seryl-[protein] + ADP + H(+)</text>
        <dbReference type="Rhea" id="RHEA:17989"/>
        <dbReference type="Rhea" id="RHEA-COMP:9863"/>
        <dbReference type="Rhea" id="RHEA-COMP:11604"/>
        <dbReference type="ChEBI" id="CHEBI:15378"/>
        <dbReference type="ChEBI" id="CHEBI:29999"/>
        <dbReference type="ChEBI" id="CHEBI:30616"/>
        <dbReference type="ChEBI" id="CHEBI:83421"/>
        <dbReference type="ChEBI" id="CHEBI:456216"/>
        <dbReference type="EC" id="2.7.11.1"/>
    </reaction>
</comment>
<dbReference type="InterPro" id="IPR008271">
    <property type="entry name" value="Ser/Thr_kinase_AS"/>
</dbReference>
<proteinExistence type="inferred from homology"/>
<dbReference type="PANTHER" id="PTHR45637">
    <property type="entry name" value="FLIPPASE KINASE 1-RELATED"/>
    <property type="match status" value="1"/>
</dbReference>
<dbReference type="FunCoup" id="A0A2P5CM87">
    <property type="interactions" value="82"/>
</dbReference>
<keyword evidence="9" id="KW-0927">Auxin signaling pathway</keyword>
<comment type="catalytic activity">
    <reaction evidence="10">
        <text>L-threonyl-[protein] + ATP = O-phospho-L-threonyl-[protein] + ADP + H(+)</text>
        <dbReference type="Rhea" id="RHEA:46608"/>
        <dbReference type="Rhea" id="RHEA-COMP:11060"/>
        <dbReference type="Rhea" id="RHEA-COMP:11605"/>
        <dbReference type="ChEBI" id="CHEBI:15378"/>
        <dbReference type="ChEBI" id="CHEBI:30013"/>
        <dbReference type="ChEBI" id="CHEBI:30616"/>
        <dbReference type="ChEBI" id="CHEBI:61977"/>
        <dbReference type="ChEBI" id="CHEBI:456216"/>
        <dbReference type="EC" id="2.7.11.1"/>
    </reaction>
</comment>
<dbReference type="InterPro" id="IPR000719">
    <property type="entry name" value="Prot_kinase_dom"/>
</dbReference>
<dbReference type="EC" id="2.7.11.1" evidence="2"/>
<gene>
    <name evidence="14" type="primary">TorPID2</name>
    <name evidence="14" type="ORF">TorRG33x02_280270</name>
</gene>
<evidence type="ECO:0000256" key="12">
    <source>
        <dbReference type="SAM" id="MobiDB-lite"/>
    </source>
</evidence>
<evidence type="ECO:0000256" key="10">
    <source>
        <dbReference type="ARBA" id="ARBA00047899"/>
    </source>
</evidence>
<evidence type="ECO:0000256" key="6">
    <source>
        <dbReference type="ARBA" id="ARBA00022741"/>
    </source>
</evidence>
<dbReference type="InParanoid" id="A0A2P5CM87"/>
<keyword evidence="6" id="KW-0547">Nucleotide-binding</keyword>